<feature type="transmembrane region" description="Helical" evidence="9">
    <location>
        <begin position="218"/>
        <end position="235"/>
    </location>
</feature>
<feature type="transmembrane region" description="Helical" evidence="9">
    <location>
        <begin position="379"/>
        <end position="399"/>
    </location>
</feature>
<keyword evidence="5 9" id="KW-0812">Transmembrane</keyword>
<keyword evidence="3 8" id="KW-0813">Transport</keyword>
<dbReference type="Gene3D" id="1.10.4160.10">
    <property type="entry name" value="Hydantoin permease"/>
    <property type="match status" value="1"/>
</dbReference>
<evidence type="ECO:0000256" key="8">
    <source>
        <dbReference type="PIRNR" id="PIRNR002744"/>
    </source>
</evidence>
<feature type="transmembrane region" description="Helical" evidence="9">
    <location>
        <begin position="80"/>
        <end position="101"/>
    </location>
</feature>
<feature type="transmembrane region" description="Helical" evidence="9">
    <location>
        <begin position="113"/>
        <end position="136"/>
    </location>
</feature>
<keyword evidence="11" id="KW-1185">Reference proteome</keyword>
<feature type="transmembrane region" description="Helical" evidence="9">
    <location>
        <begin position="346"/>
        <end position="367"/>
    </location>
</feature>
<dbReference type="InterPro" id="IPR001248">
    <property type="entry name" value="Pur-cyt_permease"/>
</dbReference>
<dbReference type="PIRSF" id="PIRSF002744">
    <property type="entry name" value="Pur-cyt_permease"/>
    <property type="match status" value="1"/>
</dbReference>
<dbReference type="GO" id="GO:0005886">
    <property type="term" value="C:plasma membrane"/>
    <property type="evidence" value="ECO:0007669"/>
    <property type="project" value="TreeGrafter"/>
</dbReference>
<evidence type="ECO:0000256" key="2">
    <source>
        <dbReference type="ARBA" id="ARBA00008974"/>
    </source>
</evidence>
<comment type="subcellular location">
    <subcellularLocation>
        <location evidence="1">Membrane</location>
        <topology evidence="1">Multi-pass membrane protein</topology>
    </subcellularLocation>
</comment>
<evidence type="ECO:0000256" key="9">
    <source>
        <dbReference type="SAM" id="Phobius"/>
    </source>
</evidence>
<keyword evidence="6 9" id="KW-1133">Transmembrane helix</keyword>
<dbReference type="PANTHER" id="PTHR31806">
    <property type="entry name" value="PURINE-CYTOSINE PERMEASE FCY2-RELATED"/>
    <property type="match status" value="1"/>
</dbReference>
<dbReference type="STRING" id="576137.A0A1L7XUD2"/>
<feature type="transmembrane region" description="Helical" evidence="9">
    <location>
        <begin position="289"/>
        <end position="311"/>
    </location>
</feature>
<dbReference type="GO" id="GO:0000329">
    <property type="term" value="C:fungal-type vacuole membrane"/>
    <property type="evidence" value="ECO:0007669"/>
    <property type="project" value="TreeGrafter"/>
</dbReference>
<organism evidence="10 11">
    <name type="scientific">Phialocephala subalpina</name>
    <dbReference type="NCBI Taxonomy" id="576137"/>
    <lineage>
        <taxon>Eukaryota</taxon>
        <taxon>Fungi</taxon>
        <taxon>Dikarya</taxon>
        <taxon>Ascomycota</taxon>
        <taxon>Pezizomycotina</taxon>
        <taxon>Leotiomycetes</taxon>
        <taxon>Helotiales</taxon>
        <taxon>Mollisiaceae</taxon>
        <taxon>Phialocephala</taxon>
        <taxon>Phialocephala fortinii species complex</taxon>
    </lineage>
</organism>
<dbReference type="GO" id="GO:0015851">
    <property type="term" value="P:nucleobase transport"/>
    <property type="evidence" value="ECO:0007669"/>
    <property type="project" value="UniProtKB-ARBA"/>
</dbReference>
<feature type="transmembrane region" description="Helical" evidence="9">
    <location>
        <begin position="411"/>
        <end position="433"/>
    </location>
</feature>
<dbReference type="AlphaFoldDB" id="A0A1L7XUD2"/>
<protein>
    <submittedName>
        <fullName evidence="10">Related to nucleoside transporter</fullName>
    </submittedName>
</protein>
<evidence type="ECO:0000256" key="3">
    <source>
        <dbReference type="ARBA" id="ARBA00022448"/>
    </source>
</evidence>
<sequence>MSTDFEEKGMGIKPYVSDGDFSEDPELPPNLQAVAHKGFLGTLRRYEDLMDKKIGVEAHGPARMLPENRDPAYSKWSNQIVMALMWASGTMNLSCFTTGFLGWELGLSLSQTIWITIVASFVGSAVTGWCATMGPATGLRQVSISRYSMGWWPAKIIAFLNVIEQVGWSSVGCITGGLALSAVSDGKINLVLGVVIVAVIGLIFSFVGLRAVLSYEKYAWAVFFIIFMVMYGELAPHASLSSPATATGLTNKGACLTLFAVVYGSSNSWCSIVSDYYCQYPVNTSKFKVWILTTCGIAIPTCIGMVLGCCVGSTMGINQEWADIYDDQGVGWLLQHILYPRGFAKFLLVILVMSGIGMNCIAIYSGALSIQQFAQPLSLIPRFFWTLIVFVAILLIGIAGRNHLLLVLQNFLSLLGYWNTSFFVILFTEHYWFRDGWNGFHKYDLTAWNTASKMPVGVAGFAAFAAGIAGAVIGMDETWWVGPIARKIGGYGGDVGNELALVFTLVTKQRVSYKNIALPSYYSESSVSAVVGFSSTSGTL</sequence>
<name>A0A1L7XUD2_9HELO</name>
<gene>
    <name evidence="10" type="ORF">PAC_18543</name>
</gene>
<evidence type="ECO:0000256" key="4">
    <source>
        <dbReference type="ARBA" id="ARBA00022553"/>
    </source>
</evidence>
<dbReference type="Proteomes" id="UP000184330">
    <property type="component" value="Unassembled WGS sequence"/>
</dbReference>
<evidence type="ECO:0000256" key="5">
    <source>
        <dbReference type="ARBA" id="ARBA00022692"/>
    </source>
</evidence>
<dbReference type="GO" id="GO:0022857">
    <property type="term" value="F:transmembrane transporter activity"/>
    <property type="evidence" value="ECO:0007669"/>
    <property type="project" value="InterPro"/>
</dbReference>
<evidence type="ECO:0000313" key="10">
    <source>
        <dbReference type="EMBL" id="CZR68644.1"/>
    </source>
</evidence>
<evidence type="ECO:0000256" key="7">
    <source>
        <dbReference type="ARBA" id="ARBA00023136"/>
    </source>
</evidence>
<dbReference type="OrthoDB" id="5428495at2759"/>
<evidence type="ECO:0000313" key="11">
    <source>
        <dbReference type="Proteomes" id="UP000184330"/>
    </source>
</evidence>
<evidence type="ECO:0000256" key="6">
    <source>
        <dbReference type="ARBA" id="ARBA00022989"/>
    </source>
</evidence>
<feature type="transmembrane region" description="Helical" evidence="9">
    <location>
        <begin position="156"/>
        <end position="183"/>
    </location>
</feature>
<keyword evidence="7 8" id="KW-0472">Membrane</keyword>
<feature type="transmembrane region" description="Helical" evidence="9">
    <location>
        <begin position="453"/>
        <end position="473"/>
    </location>
</feature>
<keyword evidence="4" id="KW-0597">Phosphoprotein</keyword>
<dbReference type="InterPro" id="IPR026030">
    <property type="entry name" value="Pur-cyt_permease_Fcy2/21/22"/>
</dbReference>
<evidence type="ECO:0000256" key="1">
    <source>
        <dbReference type="ARBA" id="ARBA00004141"/>
    </source>
</evidence>
<proteinExistence type="inferred from homology"/>
<comment type="similarity">
    <text evidence="2 8">Belongs to the purine-cytosine permease (2.A.39) family.</text>
</comment>
<feature type="transmembrane region" description="Helical" evidence="9">
    <location>
        <begin position="190"/>
        <end position="212"/>
    </location>
</feature>
<dbReference type="EMBL" id="FJOG01000058">
    <property type="protein sequence ID" value="CZR68644.1"/>
    <property type="molecule type" value="Genomic_DNA"/>
</dbReference>
<dbReference type="PANTHER" id="PTHR31806:SF7">
    <property type="entry name" value="TRANSPORTER, PUTATIVE (AFU_ORTHOLOGUE AFUA_2G04690)-RELATED"/>
    <property type="match status" value="1"/>
</dbReference>
<accession>A0A1L7XUD2</accession>
<dbReference type="FunFam" id="1.10.4160.10:FF:000002">
    <property type="entry name" value="Purine-cytosine permease fcyB"/>
    <property type="match status" value="1"/>
</dbReference>
<dbReference type="Pfam" id="PF02133">
    <property type="entry name" value="Transp_cyt_pur"/>
    <property type="match status" value="1"/>
</dbReference>
<reference evidence="10 11" key="1">
    <citation type="submission" date="2016-03" db="EMBL/GenBank/DDBJ databases">
        <authorList>
            <person name="Ploux O."/>
        </authorList>
    </citation>
    <scope>NUCLEOTIDE SEQUENCE [LARGE SCALE GENOMIC DNA]</scope>
    <source>
        <strain evidence="10 11">UAMH 11012</strain>
    </source>
</reference>